<dbReference type="InterPro" id="IPR046960">
    <property type="entry name" value="PPR_At4g14850-like_plant"/>
</dbReference>
<proteinExistence type="inferred from homology"/>
<feature type="repeat" description="PPR" evidence="3">
    <location>
        <begin position="357"/>
        <end position="387"/>
    </location>
</feature>
<comment type="similarity">
    <text evidence="1">Belongs to the PPR family. PCMP-H subfamily.</text>
</comment>
<feature type="chain" id="PRO_5025449436" description="GPI-anchored protein LLG1-like domain-containing protein" evidence="4">
    <location>
        <begin position="24"/>
        <end position="699"/>
    </location>
</feature>
<dbReference type="InterPro" id="IPR002885">
    <property type="entry name" value="PPR_rpt"/>
</dbReference>
<organism evidence="6 7">
    <name type="scientific">Morella rubra</name>
    <name type="common">Chinese bayberry</name>
    <dbReference type="NCBI Taxonomy" id="262757"/>
    <lineage>
        <taxon>Eukaryota</taxon>
        <taxon>Viridiplantae</taxon>
        <taxon>Streptophyta</taxon>
        <taxon>Embryophyta</taxon>
        <taxon>Tracheophyta</taxon>
        <taxon>Spermatophyta</taxon>
        <taxon>Magnoliopsida</taxon>
        <taxon>eudicotyledons</taxon>
        <taxon>Gunneridae</taxon>
        <taxon>Pentapetalae</taxon>
        <taxon>rosids</taxon>
        <taxon>fabids</taxon>
        <taxon>Fagales</taxon>
        <taxon>Myricaceae</taxon>
        <taxon>Morella</taxon>
    </lineage>
</organism>
<keyword evidence="4" id="KW-0732">Signal</keyword>
<sequence length="699" mass="76961">MAWNRCFCVATAIFLSFLLMGLSVSCSSPATFISDSIFESQTSTGRNLLQAKKDSIFESQTSTGRNLLQAKKACPVSFEFLNYTIITSQCKGPNYPPQQCCAAFKEFACPYADELNDLTNDCASIMFSYINIYGHYPPGLFASECKEGPEGLACPALPPSQSTSASDESGSQIIFYPSLLLMLTAGFVLTPTRIPAAIQLLQFCHNSEVVKQIHAQLVVSGLLDRPPNAGRLLESYVTMSQIDFAFSIFSGLPSPDAFAYNTMIRGLTLGKCPHDSLLLYNKLLLDGITPDNYTFTFVFKACSHLEALFEGKQVHGQMVKAGIAPDTHVHSSLIHMYTVSGSIACAERVLAEFSEENTLAKNSIISGYLSQGHVEKARKMFDTMEARDVASWSAMVTGYAKNGMFSEALVTFREMMVSQVHPNESTLVSSLSACAHLGALDQGRWIHANLDKAGFQISVTLGTALIDMYAKCGSIQCGYKVFQNMARRDIVTWGVILSGFAMHGQPEKCFQLFDDMIASRTHPNEVIFVAVLSACSHAGYVELGHHYFNQMIHDFGIRPSIEHYGCMVDLLGRAGRLSEAEEFIASMPEAPNSTIWGTLLGACRTHGDLRRGNRAFRHLIVLEPMSGDRYKLAGLMLANAGEKDDATKIRRFIKENDLETTRGTSLVEVDGVVHEFTVGNIDHSKLREIHRVWRGLVEN</sequence>
<gene>
    <name evidence="6" type="ORF">CJ030_MR4G015927</name>
</gene>
<comment type="caution">
    <text evidence="6">The sequence shown here is derived from an EMBL/GenBank/DDBJ whole genome shotgun (WGS) entry which is preliminary data.</text>
</comment>
<evidence type="ECO:0000256" key="1">
    <source>
        <dbReference type="ARBA" id="ARBA00006643"/>
    </source>
</evidence>
<dbReference type="Gene3D" id="1.25.40.10">
    <property type="entry name" value="Tetratricopeptide repeat domain"/>
    <property type="match status" value="3"/>
</dbReference>
<evidence type="ECO:0000313" key="6">
    <source>
        <dbReference type="EMBL" id="KAB1214996.1"/>
    </source>
</evidence>
<protein>
    <recommendedName>
        <fullName evidence="5">GPI-anchored protein LLG1-like domain-containing protein</fullName>
    </recommendedName>
</protein>
<feature type="repeat" description="PPR" evidence="3">
    <location>
        <begin position="388"/>
        <end position="422"/>
    </location>
</feature>
<dbReference type="AlphaFoldDB" id="A0A6A1VSI3"/>
<evidence type="ECO:0000256" key="3">
    <source>
        <dbReference type="PROSITE-ProRule" id="PRU00708"/>
    </source>
</evidence>
<evidence type="ECO:0000256" key="4">
    <source>
        <dbReference type="SAM" id="SignalP"/>
    </source>
</evidence>
<feature type="signal peptide" evidence="4">
    <location>
        <begin position="1"/>
        <end position="23"/>
    </location>
</feature>
<feature type="repeat" description="PPR" evidence="3">
    <location>
        <begin position="489"/>
        <end position="523"/>
    </location>
</feature>
<feature type="domain" description="GPI-anchored protein LLG1-like" evidence="5">
    <location>
        <begin position="76"/>
        <end position="152"/>
    </location>
</feature>
<dbReference type="PROSITE" id="PS51375">
    <property type="entry name" value="PPR"/>
    <property type="match status" value="5"/>
</dbReference>
<dbReference type="FunFam" id="1.25.40.10:FF:000690">
    <property type="entry name" value="Pentatricopeptide repeat-containing protein"/>
    <property type="match status" value="1"/>
</dbReference>
<dbReference type="PROSITE" id="PS51257">
    <property type="entry name" value="PROKAR_LIPOPROTEIN"/>
    <property type="match status" value="1"/>
</dbReference>
<accession>A0A6A1VSI3</accession>
<keyword evidence="2" id="KW-0677">Repeat</keyword>
<dbReference type="PANTHER" id="PTHR47926">
    <property type="entry name" value="PENTATRICOPEPTIDE REPEAT-CONTAINING PROTEIN"/>
    <property type="match status" value="1"/>
</dbReference>
<dbReference type="Pfam" id="PF01535">
    <property type="entry name" value="PPR"/>
    <property type="match status" value="1"/>
</dbReference>
<dbReference type="InterPro" id="IPR058888">
    <property type="entry name" value="LLG1-like"/>
</dbReference>
<dbReference type="Pfam" id="PF13041">
    <property type="entry name" value="PPR_2"/>
    <property type="match status" value="3"/>
</dbReference>
<feature type="repeat" description="PPR" evidence="3">
    <location>
        <begin position="256"/>
        <end position="290"/>
    </location>
</feature>
<dbReference type="NCBIfam" id="TIGR00756">
    <property type="entry name" value="PPR"/>
    <property type="match status" value="5"/>
</dbReference>
<dbReference type="GO" id="GO:0003729">
    <property type="term" value="F:mRNA binding"/>
    <property type="evidence" value="ECO:0007669"/>
    <property type="project" value="UniProtKB-ARBA"/>
</dbReference>
<keyword evidence="7" id="KW-1185">Reference proteome</keyword>
<feature type="repeat" description="PPR" evidence="3">
    <location>
        <begin position="291"/>
        <end position="325"/>
    </location>
</feature>
<name>A0A6A1VSI3_9ROSI</name>
<reference evidence="6 7" key="1">
    <citation type="journal article" date="2019" name="Plant Biotechnol. J.">
        <title>The red bayberry genome and genetic basis of sex determination.</title>
        <authorList>
            <person name="Jia H.M."/>
            <person name="Jia H.J."/>
            <person name="Cai Q.L."/>
            <person name="Wang Y."/>
            <person name="Zhao H.B."/>
            <person name="Yang W.F."/>
            <person name="Wang G.Y."/>
            <person name="Li Y.H."/>
            <person name="Zhan D.L."/>
            <person name="Shen Y.T."/>
            <person name="Niu Q.F."/>
            <person name="Chang L."/>
            <person name="Qiu J."/>
            <person name="Zhao L."/>
            <person name="Xie H.B."/>
            <person name="Fu W.Y."/>
            <person name="Jin J."/>
            <person name="Li X.W."/>
            <person name="Jiao Y."/>
            <person name="Zhou C.C."/>
            <person name="Tu T."/>
            <person name="Chai C.Y."/>
            <person name="Gao J.L."/>
            <person name="Fan L.J."/>
            <person name="van de Weg E."/>
            <person name="Wang J.Y."/>
            <person name="Gao Z.S."/>
        </authorList>
    </citation>
    <scope>NUCLEOTIDE SEQUENCE [LARGE SCALE GENOMIC DNA]</scope>
    <source>
        <tissue evidence="6">Leaves</tissue>
    </source>
</reference>
<dbReference type="InterPro" id="IPR011990">
    <property type="entry name" value="TPR-like_helical_dom_sf"/>
</dbReference>
<dbReference type="FunFam" id="1.25.40.10:FF:000348">
    <property type="entry name" value="Pentatricopeptide repeat-containing protein chloroplastic"/>
    <property type="match status" value="1"/>
</dbReference>
<evidence type="ECO:0000256" key="2">
    <source>
        <dbReference type="ARBA" id="ARBA00022737"/>
    </source>
</evidence>
<evidence type="ECO:0000313" key="7">
    <source>
        <dbReference type="Proteomes" id="UP000516437"/>
    </source>
</evidence>
<dbReference type="EMBL" id="RXIC02000022">
    <property type="protein sequence ID" value="KAB1214996.1"/>
    <property type="molecule type" value="Genomic_DNA"/>
</dbReference>
<evidence type="ECO:0000259" key="5">
    <source>
        <dbReference type="Pfam" id="PF26578"/>
    </source>
</evidence>
<dbReference type="PANTHER" id="PTHR47926:SF529">
    <property type="entry name" value="TETRATRICOPEPTIDE-LIKE HELICAL DOMAIN SUPERFAMILY"/>
    <property type="match status" value="1"/>
</dbReference>
<dbReference type="OrthoDB" id="1215332at2759"/>
<dbReference type="GO" id="GO:0009451">
    <property type="term" value="P:RNA modification"/>
    <property type="evidence" value="ECO:0007669"/>
    <property type="project" value="InterPro"/>
</dbReference>
<dbReference type="Proteomes" id="UP000516437">
    <property type="component" value="Chromosome 4"/>
</dbReference>
<dbReference type="Pfam" id="PF26578">
    <property type="entry name" value="LLG1"/>
    <property type="match status" value="1"/>
</dbReference>